<evidence type="ECO:0000313" key="3">
    <source>
        <dbReference type="Proteomes" id="UP000011519"/>
    </source>
</evidence>
<feature type="transmembrane region" description="Helical" evidence="1">
    <location>
        <begin position="31"/>
        <end position="51"/>
    </location>
</feature>
<protein>
    <submittedName>
        <fullName evidence="2">Uncharacterized protein</fullName>
    </submittedName>
</protein>
<dbReference type="EMBL" id="AOIM01000019">
    <property type="protein sequence ID" value="ELY92473.1"/>
    <property type="molecule type" value="Genomic_DNA"/>
</dbReference>
<evidence type="ECO:0000313" key="2">
    <source>
        <dbReference type="EMBL" id="ELY92473.1"/>
    </source>
</evidence>
<keyword evidence="1" id="KW-1133">Transmembrane helix</keyword>
<proteinExistence type="predicted"/>
<keyword evidence="1" id="KW-0472">Membrane</keyword>
<comment type="caution">
    <text evidence="2">The sequence shown here is derived from an EMBL/GenBank/DDBJ whole genome shotgun (WGS) entry which is preliminary data.</text>
</comment>
<keyword evidence="1" id="KW-0812">Transmembrane</keyword>
<dbReference type="RefSeq" id="WP_006652744.1">
    <property type="nucleotide sequence ID" value="NZ_AOIM01000019.1"/>
</dbReference>
<sequence length="76" mass="8050">MDRTDVFLALITFLLAALVYEVSGPNTPGIIAVPVLLLLYSIPIYLGAAFVSKLAAAGSPVADQTERANQTSNRDD</sequence>
<dbReference type="AlphaFoldDB" id="M0A548"/>
<dbReference type="Proteomes" id="UP000011519">
    <property type="component" value="Unassembled WGS sequence"/>
</dbReference>
<name>M0A548_9EURY</name>
<evidence type="ECO:0000256" key="1">
    <source>
        <dbReference type="SAM" id="Phobius"/>
    </source>
</evidence>
<gene>
    <name evidence="2" type="ORF">C483_07619</name>
</gene>
<accession>M0A548</accession>
<organism evidence="2 3">
    <name type="scientific">Natrialba hulunbeirensis JCM 10989</name>
    <dbReference type="NCBI Taxonomy" id="1227493"/>
    <lineage>
        <taxon>Archaea</taxon>
        <taxon>Methanobacteriati</taxon>
        <taxon>Methanobacteriota</taxon>
        <taxon>Stenosarchaea group</taxon>
        <taxon>Halobacteria</taxon>
        <taxon>Halobacteriales</taxon>
        <taxon>Natrialbaceae</taxon>
        <taxon>Natrialba</taxon>
    </lineage>
</organism>
<dbReference type="PATRIC" id="fig|1227493.4.peg.1510"/>
<keyword evidence="3" id="KW-1185">Reference proteome</keyword>
<reference evidence="2 3" key="1">
    <citation type="journal article" date="2014" name="PLoS Genet.">
        <title>Phylogenetically driven sequencing of extremely halophilic archaea reveals strategies for static and dynamic osmo-response.</title>
        <authorList>
            <person name="Becker E.A."/>
            <person name="Seitzer P.M."/>
            <person name="Tritt A."/>
            <person name="Larsen D."/>
            <person name="Krusor M."/>
            <person name="Yao A.I."/>
            <person name="Wu D."/>
            <person name="Madern D."/>
            <person name="Eisen J.A."/>
            <person name="Darling A.E."/>
            <person name="Facciotti M.T."/>
        </authorList>
    </citation>
    <scope>NUCLEOTIDE SEQUENCE [LARGE SCALE GENOMIC DNA]</scope>
    <source>
        <strain evidence="2 3">JCM 10989</strain>
    </source>
</reference>
<dbReference type="OrthoDB" id="287954at2157"/>